<feature type="domain" description="PBP" evidence="9">
    <location>
        <begin position="24"/>
        <end position="306"/>
    </location>
</feature>
<gene>
    <name evidence="10" type="ORF">GA0061098_10146</name>
</gene>
<comment type="similarity">
    <text evidence="2 7">Belongs to the PstS family.</text>
</comment>
<keyword evidence="11" id="KW-1185">Reference proteome</keyword>
<keyword evidence="8" id="KW-0732">Signal</keyword>
<dbReference type="GO" id="GO:0035435">
    <property type="term" value="P:phosphate ion transmembrane transport"/>
    <property type="evidence" value="ECO:0007669"/>
    <property type="project" value="InterPro"/>
</dbReference>
<evidence type="ECO:0000256" key="3">
    <source>
        <dbReference type="ARBA" id="ARBA00011529"/>
    </source>
</evidence>
<accession>A0A1C3XBS0</accession>
<keyword evidence="6 7" id="KW-0592">Phosphate transport</keyword>
<evidence type="ECO:0000256" key="8">
    <source>
        <dbReference type="SAM" id="SignalP"/>
    </source>
</evidence>
<evidence type="ECO:0000256" key="2">
    <source>
        <dbReference type="ARBA" id="ARBA00008725"/>
    </source>
</evidence>
<reference evidence="11" key="1">
    <citation type="submission" date="2016-08" db="EMBL/GenBank/DDBJ databases">
        <authorList>
            <person name="Varghese N."/>
            <person name="Submissions Spin"/>
        </authorList>
    </citation>
    <scope>NUCLEOTIDE SEQUENCE [LARGE SCALE GENOMIC DNA]</scope>
    <source>
        <strain evidence="11">ERR11</strain>
    </source>
</reference>
<dbReference type="SUPFAM" id="SSF53850">
    <property type="entry name" value="Periplasmic binding protein-like II"/>
    <property type="match status" value="1"/>
</dbReference>
<protein>
    <recommendedName>
        <fullName evidence="4 7">Phosphate-binding protein PstS</fullName>
    </recommendedName>
</protein>
<dbReference type="Gene3D" id="3.40.190.10">
    <property type="entry name" value="Periplasmic binding protein-like II"/>
    <property type="match status" value="2"/>
</dbReference>
<evidence type="ECO:0000256" key="1">
    <source>
        <dbReference type="ARBA" id="ARBA00002841"/>
    </source>
</evidence>
<dbReference type="Pfam" id="PF12849">
    <property type="entry name" value="PBP_like_2"/>
    <property type="match status" value="1"/>
</dbReference>
<dbReference type="Proteomes" id="UP000199184">
    <property type="component" value="Unassembled WGS sequence"/>
</dbReference>
<dbReference type="InterPro" id="IPR024370">
    <property type="entry name" value="PBP_domain"/>
</dbReference>
<dbReference type="GO" id="GO:0042301">
    <property type="term" value="F:phosphate ion binding"/>
    <property type="evidence" value="ECO:0007669"/>
    <property type="project" value="InterPro"/>
</dbReference>
<evidence type="ECO:0000256" key="7">
    <source>
        <dbReference type="PIRNR" id="PIRNR002756"/>
    </source>
</evidence>
<dbReference type="PANTHER" id="PTHR42996:SF1">
    <property type="entry name" value="PHOSPHATE-BINDING PROTEIN PSTS"/>
    <property type="match status" value="1"/>
</dbReference>
<sequence>MKTHIALPIILAALLVATPGLGAETKGAGSTFVSPVMAKWTDAYKAKTGNVVSYQAVGSGIGLGLIKKEAVDFGASDMPLAPRELDRLGLMQFPIVIGGVVPVVNIDGVKPGQIRFTGQVLADIYLGKLKSWNDPAIAAINPDVRLPNAAITVVHRIDGSGTTFNWSNYLAKVSPQWKASVGEGTSVEWPLGLGGRGNDGVASLVSLVPGAIGYLEYTYALQRLARISFGIVQNSAGNYVVPDAASFQAAASSADWKAEKDFHLVLTNAPGEDAYPITATTFVLMPKAPKSPERSAAAIDFVRWSLENGKSEAQTLNYVPLPPALIDQIERYWHQSIDAAPRISASAAAKR</sequence>
<evidence type="ECO:0000313" key="11">
    <source>
        <dbReference type="Proteomes" id="UP000199184"/>
    </source>
</evidence>
<dbReference type="RefSeq" id="WP_091962603.1">
    <property type="nucleotide sequence ID" value="NZ_FMAI01000014.1"/>
</dbReference>
<dbReference type="InterPro" id="IPR050962">
    <property type="entry name" value="Phosphate-bind_PstS"/>
</dbReference>
<proteinExistence type="inferred from homology"/>
<comment type="subunit">
    <text evidence="3 7">The complex is composed of two ATP-binding proteins (PstB), two transmembrane proteins (PstC and PstA) and a solute-binding protein (PstS).</text>
</comment>
<dbReference type="AlphaFoldDB" id="A0A1C3XBS0"/>
<evidence type="ECO:0000313" key="10">
    <source>
        <dbReference type="EMBL" id="SCB49688.1"/>
    </source>
</evidence>
<dbReference type="GO" id="GO:0043190">
    <property type="term" value="C:ATP-binding cassette (ABC) transporter complex"/>
    <property type="evidence" value="ECO:0007669"/>
    <property type="project" value="InterPro"/>
</dbReference>
<evidence type="ECO:0000256" key="6">
    <source>
        <dbReference type="ARBA" id="ARBA00022592"/>
    </source>
</evidence>
<dbReference type="EMBL" id="FMAI01000014">
    <property type="protein sequence ID" value="SCB49688.1"/>
    <property type="molecule type" value="Genomic_DNA"/>
</dbReference>
<feature type="signal peptide" evidence="8">
    <location>
        <begin position="1"/>
        <end position="22"/>
    </location>
</feature>
<keyword evidence="5 7" id="KW-0813">Transport</keyword>
<evidence type="ECO:0000256" key="4">
    <source>
        <dbReference type="ARBA" id="ARBA00021889"/>
    </source>
</evidence>
<dbReference type="NCBIfam" id="TIGR00975">
    <property type="entry name" value="3a0107s03"/>
    <property type="match status" value="1"/>
</dbReference>
<feature type="chain" id="PRO_5008686532" description="Phosphate-binding protein PstS" evidence="8">
    <location>
        <begin position="23"/>
        <end position="351"/>
    </location>
</feature>
<evidence type="ECO:0000259" key="9">
    <source>
        <dbReference type="Pfam" id="PF12849"/>
    </source>
</evidence>
<dbReference type="CDD" id="cd13565">
    <property type="entry name" value="PBP2_PstS"/>
    <property type="match status" value="1"/>
</dbReference>
<dbReference type="InterPro" id="IPR005673">
    <property type="entry name" value="ABC_phos-bd_PstS"/>
</dbReference>
<name>A0A1C3XBS0_9BRAD</name>
<dbReference type="PIRSF" id="PIRSF002756">
    <property type="entry name" value="PstS"/>
    <property type="match status" value="1"/>
</dbReference>
<dbReference type="NCBIfam" id="NF008171">
    <property type="entry name" value="PRK10918.1"/>
    <property type="match status" value="1"/>
</dbReference>
<evidence type="ECO:0000256" key="5">
    <source>
        <dbReference type="ARBA" id="ARBA00022448"/>
    </source>
</evidence>
<dbReference type="PANTHER" id="PTHR42996">
    <property type="entry name" value="PHOSPHATE-BINDING PROTEIN PSTS"/>
    <property type="match status" value="1"/>
</dbReference>
<comment type="function">
    <text evidence="1 7">Part of the ABC transporter complex PstSACB involved in phosphate import.</text>
</comment>
<organism evidence="10 11">
    <name type="scientific">Bradyrhizobium shewense</name>
    <dbReference type="NCBI Taxonomy" id="1761772"/>
    <lineage>
        <taxon>Bacteria</taxon>
        <taxon>Pseudomonadati</taxon>
        <taxon>Pseudomonadota</taxon>
        <taxon>Alphaproteobacteria</taxon>
        <taxon>Hyphomicrobiales</taxon>
        <taxon>Nitrobacteraceae</taxon>
        <taxon>Bradyrhizobium</taxon>
    </lineage>
</organism>